<organism evidence="1">
    <name type="scientific">Tanacetum cinerariifolium</name>
    <name type="common">Dalmatian daisy</name>
    <name type="synonym">Chrysanthemum cinerariifolium</name>
    <dbReference type="NCBI Taxonomy" id="118510"/>
    <lineage>
        <taxon>Eukaryota</taxon>
        <taxon>Viridiplantae</taxon>
        <taxon>Streptophyta</taxon>
        <taxon>Embryophyta</taxon>
        <taxon>Tracheophyta</taxon>
        <taxon>Spermatophyta</taxon>
        <taxon>Magnoliopsida</taxon>
        <taxon>eudicotyledons</taxon>
        <taxon>Gunneridae</taxon>
        <taxon>Pentapetalae</taxon>
        <taxon>asterids</taxon>
        <taxon>campanulids</taxon>
        <taxon>Asterales</taxon>
        <taxon>Asteraceae</taxon>
        <taxon>Asteroideae</taxon>
        <taxon>Anthemideae</taxon>
        <taxon>Anthemidinae</taxon>
        <taxon>Tanacetum</taxon>
    </lineage>
</organism>
<gene>
    <name evidence="1" type="ORF">Tci_895085</name>
</gene>
<proteinExistence type="predicted"/>
<feature type="non-terminal residue" evidence="1">
    <location>
        <position position="1"/>
    </location>
</feature>
<name>A0A699UNZ9_TANCI</name>
<dbReference type="EMBL" id="BKCJ011342510">
    <property type="protein sequence ID" value="GFD23116.1"/>
    <property type="molecule type" value="Genomic_DNA"/>
</dbReference>
<dbReference type="AlphaFoldDB" id="A0A699UNZ9"/>
<sequence>QAPNVTGKALGTLENAALIRQVAAHAHPRLFGVARKTEYHVGGAFLAEAALHQAQPVVRDRTAVGIGKQQPLVAGRLDAERKRVLLGRKAGRRVRHRYEPKAAGVVLRQLLGIKLGFVMAAVVDEY</sequence>
<accession>A0A699UNZ9</accession>
<comment type="caution">
    <text evidence="1">The sequence shown here is derived from an EMBL/GenBank/DDBJ whole genome shotgun (WGS) entry which is preliminary data.</text>
</comment>
<reference evidence="1" key="1">
    <citation type="journal article" date="2019" name="Sci. Rep.">
        <title>Draft genome of Tanacetum cinerariifolium, the natural source of mosquito coil.</title>
        <authorList>
            <person name="Yamashiro T."/>
            <person name="Shiraishi A."/>
            <person name="Satake H."/>
            <person name="Nakayama K."/>
        </authorList>
    </citation>
    <scope>NUCLEOTIDE SEQUENCE</scope>
</reference>
<evidence type="ECO:0000313" key="1">
    <source>
        <dbReference type="EMBL" id="GFD23116.1"/>
    </source>
</evidence>
<protein>
    <submittedName>
        <fullName evidence="1">Uncharacterized protein</fullName>
    </submittedName>
</protein>